<organism evidence="2 3">
    <name type="scientific">Elysia marginata</name>
    <dbReference type="NCBI Taxonomy" id="1093978"/>
    <lineage>
        <taxon>Eukaryota</taxon>
        <taxon>Metazoa</taxon>
        <taxon>Spiralia</taxon>
        <taxon>Lophotrochozoa</taxon>
        <taxon>Mollusca</taxon>
        <taxon>Gastropoda</taxon>
        <taxon>Heterobranchia</taxon>
        <taxon>Euthyneura</taxon>
        <taxon>Panpulmonata</taxon>
        <taxon>Sacoglossa</taxon>
        <taxon>Placobranchoidea</taxon>
        <taxon>Plakobranchidae</taxon>
        <taxon>Elysia</taxon>
    </lineage>
</organism>
<evidence type="ECO:0000313" key="3">
    <source>
        <dbReference type="Proteomes" id="UP000762676"/>
    </source>
</evidence>
<dbReference type="AlphaFoldDB" id="A0AAV4F607"/>
<dbReference type="EMBL" id="BMAT01000538">
    <property type="protein sequence ID" value="GFR67820.1"/>
    <property type="molecule type" value="Genomic_DNA"/>
</dbReference>
<protein>
    <submittedName>
        <fullName evidence="2">Uncharacterized protein</fullName>
    </submittedName>
</protein>
<dbReference type="Proteomes" id="UP000762676">
    <property type="component" value="Unassembled WGS sequence"/>
</dbReference>
<name>A0AAV4F607_9GAST</name>
<accession>A0AAV4F607</accession>
<feature type="compositionally biased region" description="Basic and acidic residues" evidence="1">
    <location>
        <begin position="11"/>
        <end position="27"/>
    </location>
</feature>
<evidence type="ECO:0000313" key="2">
    <source>
        <dbReference type="EMBL" id="GFR67820.1"/>
    </source>
</evidence>
<comment type="caution">
    <text evidence="2">The sequence shown here is derived from an EMBL/GenBank/DDBJ whole genome shotgun (WGS) entry which is preliminary data.</text>
</comment>
<evidence type="ECO:0000256" key="1">
    <source>
        <dbReference type="SAM" id="MobiDB-lite"/>
    </source>
</evidence>
<sequence>MYKHTVSRAQHVKEGTRNKAELKRRNLEDEENNGSSVCVWGGGMRNINNYVVKVKTEDGEGEGKEAEEKYETEKSYEKAKRRYEYHKAKKITMRYSI</sequence>
<keyword evidence="3" id="KW-1185">Reference proteome</keyword>
<feature type="region of interest" description="Disordered" evidence="1">
    <location>
        <begin position="1"/>
        <end position="35"/>
    </location>
</feature>
<proteinExistence type="predicted"/>
<gene>
    <name evidence="2" type="ORF">ElyMa_000259800</name>
</gene>
<reference evidence="2 3" key="1">
    <citation type="journal article" date="2021" name="Elife">
        <title>Chloroplast acquisition without the gene transfer in kleptoplastic sea slugs, Plakobranchus ocellatus.</title>
        <authorList>
            <person name="Maeda T."/>
            <person name="Takahashi S."/>
            <person name="Yoshida T."/>
            <person name="Shimamura S."/>
            <person name="Takaki Y."/>
            <person name="Nagai Y."/>
            <person name="Toyoda A."/>
            <person name="Suzuki Y."/>
            <person name="Arimoto A."/>
            <person name="Ishii H."/>
            <person name="Satoh N."/>
            <person name="Nishiyama T."/>
            <person name="Hasebe M."/>
            <person name="Maruyama T."/>
            <person name="Minagawa J."/>
            <person name="Obokata J."/>
            <person name="Shigenobu S."/>
        </authorList>
    </citation>
    <scope>NUCLEOTIDE SEQUENCE [LARGE SCALE GENOMIC DNA]</scope>
</reference>